<accession>A0A0K2UDZ5</accession>
<dbReference type="EMBL" id="HACA01019112">
    <property type="protein sequence ID" value="CDW36473.1"/>
    <property type="molecule type" value="Transcribed_RNA"/>
</dbReference>
<name>A0A0K2UDZ5_LEPSM</name>
<proteinExistence type="predicted"/>
<evidence type="ECO:0000313" key="1">
    <source>
        <dbReference type="EMBL" id="CDW36473.1"/>
    </source>
</evidence>
<organism evidence="1">
    <name type="scientific">Lepeophtheirus salmonis</name>
    <name type="common">Salmon louse</name>
    <name type="synonym">Caligus salmonis</name>
    <dbReference type="NCBI Taxonomy" id="72036"/>
    <lineage>
        <taxon>Eukaryota</taxon>
        <taxon>Metazoa</taxon>
        <taxon>Ecdysozoa</taxon>
        <taxon>Arthropoda</taxon>
        <taxon>Crustacea</taxon>
        <taxon>Multicrustacea</taxon>
        <taxon>Hexanauplia</taxon>
        <taxon>Copepoda</taxon>
        <taxon>Siphonostomatoida</taxon>
        <taxon>Caligidae</taxon>
        <taxon>Lepeophtheirus</taxon>
    </lineage>
</organism>
<dbReference type="AlphaFoldDB" id="A0A0K2UDZ5"/>
<reference evidence="1" key="1">
    <citation type="submission" date="2014-05" db="EMBL/GenBank/DDBJ databases">
        <authorList>
            <person name="Chronopoulou M."/>
        </authorList>
    </citation>
    <scope>NUCLEOTIDE SEQUENCE</scope>
    <source>
        <tissue evidence="1">Whole organism</tissue>
    </source>
</reference>
<protein>
    <submittedName>
        <fullName evidence="1">Uncharacterized protein</fullName>
    </submittedName>
</protein>
<sequence length="74" mass="8557">MVCTFRDIFIIECIKKGFNSGIRNIRSEENSKVVLFGSFKKNMSEKSAIGSKEYTVRIDEMILSRLDNYIRSKA</sequence>